<feature type="domain" description="LysM" evidence="2">
    <location>
        <begin position="254"/>
        <end position="298"/>
    </location>
</feature>
<reference evidence="3 4" key="1">
    <citation type="submission" date="2019-08" db="EMBL/GenBank/DDBJ databases">
        <title>Genome of Vicingus serpentipes NCIMB 15042.</title>
        <authorList>
            <person name="Bowman J.P."/>
        </authorList>
    </citation>
    <scope>NUCLEOTIDE SEQUENCE [LARGE SCALE GENOMIC DNA]</scope>
    <source>
        <strain evidence="3 4">NCIMB 15042</strain>
    </source>
</reference>
<dbReference type="InterPro" id="IPR036779">
    <property type="entry name" value="LysM_dom_sf"/>
</dbReference>
<dbReference type="InterPro" id="IPR050570">
    <property type="entry name" value="Cell_wall_metabolism_enzyme"/>
</dbReference>
<keyword evidence="4" id="KW-1185">Reference proteome</keyword>
<dbReference type="Proteomes" id="UP000321721">
    <property type="component" value="Unassembled WGS sequence"/>
</dbReference>
<protein>
    <submittedName>
        <fullName evidence="3">Peptidoglycan DD-metalloendopeptidase family protein</fullName>
    </submittedName>
</protein>
<organism evidence="3 4">
    <name type="scientific">Vicingus serpentipes</name>
    <dbReference type="NCBI Taxonomy" id="1926625"/>
    <lineage>
        <taxon>Bacteria</taxon>
        <taxon>Pseudomonadati</taxon>
        <taxon>Bacteroidota</taxon>
        <taxon>Flavobacteriia</taxon>
        <taxon>Flavobacteriales</taxon>
        <taxon>Vicingaceae</taxon>
        <taxon>Vicingus</taxon>
    </lineage>
</organism>
<dbReference type="AlphaFoldDB" id="A0A5C6RW43"/>
<dbReference type="Pfam" id="PF01476">
    <property type="entry name" value="LysM"/>
    <property type="match status" value="1"/>
</dbReference>
<evidence type="ECO:0000259" key="2">
    <source>
        <dbReference type="PROSITE" id="PS51782"/>
    </source>
</evidence>
<dbReference type="PANTHER" id="PTHR21666:SF270">
    <property type="entry name" value="MUREIN HYDROLASE ACTIVATOR ENVC"/>
    <property type="match status" value="1"/>
</dbReference>
<dbReference type="CDD" id="cd00118">
    <property type="entry name" value="LysM"/>
    <property type="match status" value="1"/>
</dbReference>
<evidence type="ECO:0000313" key="4">
    <source>
        <dbReference type="Proteomes" id="UP000321721"/>
    </source>
</evidence>
<name>A0A5C6RW43_9FLAO</name>
<gene>
    <name evidence="3" type="ORF">FRY74_04335</name>
</gene>
<accession>A0A5C6RW43</accession>
<dbReference type="InterPro" id="IPR011055">
    <property type="entry name" value="Dup_hybrid_motif"/>
</dbReference>
<dbReference type="InterPro" id="IPR016047">
    <property type="entry name" value="M23ase_b-sheet_dom"/>
</dbReference>
<dbReference type="SMART" id="SM00257">
    <property type="entry name" value="LysM"/>
    <property type="match status" value="1"/>
</dbReference>
<evidence type="ECO:0000313" key="3">
    <source>
        <dbReference type="EMBL" id="TXB65800.1"/>
    </source>
</evidence>
<dbReference type="SUPFAM" id="SSF51261">
    <property type="entry name" value="Duplicated hybrid motif"/>
    <property type="match status" value="1"/>
</dbReference>
<sequence length="299" mass="34119">MRFIIFIAFLLFSVLLKANTNTFIIDSDSSSTEEITSAKKKVNTTKNEIQLVNRFDWFVDSINNTLNDTVSHYDWITNDIHFRKFDFSKVEDTLMVLLNDSNDYFTPPVKGNVTSEFGKRRWRYHYGIDIDLNTGDTVQSAFGGKVRISTYSKTYGNVVVVRHNNGLETIYAHLSKRLVDIDSNITTGTVIGLGGNTGRSYGSHLHFEVRYFDEALDPRDIIAFEDFTTHNDTLAISECSFAYRDELKLLNAIKYHKVRSGNTLGHIAAKYGTSISTLCRLNGIRRTKILQIGERIRVR</sequence>
<evidence type="ECO:0000256" key="1">
    <source>
        <dbReference type="SAM" id="SignalP"/>
    </source>
</evidence>
<feature type="chain" id="PRO_5022855712" evidence="1">
    <location>
        <begin position="19"/>
        <end position="299"/>
    </location>
</feature>
<dbReference type="Gene3D" id="2.70.70.10">
    <property type="entry name" value="Glucose Permease (Domain IIA)"/>
    <property type="match status" value="1"/>
</dbReference>
<dbReference type="Gene3D" id="3.10.350.10">
    <property type="entry name" value="LysM domain"/>
    <property type="match status" value="1"/>
</dbReference>
<dbReference type="PROSITE" id="PS51782">
    <property type="entry name" value="LYSM"/>
    <property type="match status" value="1"/>
</dbReference>
<feature type="signal peptide" evidence="1">
    <location>
        <begin position="1"/>
        <end position="18"/>
    </location>
</feature>
<dbReference type="EMBL" id="VOOS01000002">
    <property type="protein sequence ID" value="TXB65800.1"/>
    <property type="molecule type" value="Genomic_DNA"/>
</dbReference>
<dbReference type="GO" id="GO:0004222">
    <property type="term" value="F:metalloendopeptidase activity"/>
    <property type="evidence" value="ECO:0007669"/>
    <property type="project" value="TreeGrafter"/>
</dbReference>
<keyword evidence="1" id="KW-0732">Signal</keyword>
<proteinExistence type="predicted"/>
<dbReference type="InterPro" id="IPR018392">
    <property type="entry name" value="LysM"/>
</dbReference>
<dbReference type="RefSeq" id="WP_147098995.1">
    <property type="nucleotide sequence ID" value="NZ_VOOS01000002.1"/>
</dbReference>
<comment type="caution">
    <text evidence="3">The sequence shown here is derived from an EMBL/GenBank/DDBJ whole genome shotgun (WGS) entry which is preliminary data.</text>
</comment>
<dbReference type="PANTHER" id="PTHR21666">
    <property type="entry name" value="PEPTIDASE-RELATED"/>
    <property type="match status" value="1"/>
</dbReference>
<dbReference type="CDD" id="cd12797">
    <property type="entry name" value="M23_peptidase"/>
    <property type="match status" value="1"/>
</dbReference>
<dbReference type="SUPFAM" id="SSF54106">
    <property type="entry name" value="LysM domain"/>
    <property type="match status" value="1"/>
</dbReference>
<dbReference type="OrthoDB" id="9805070at2"/>
<dbReference type="Pfam" id="PF01551">
    <property type="entry name" value="Peptidase_M23"/>
    <property type="match status" value="1"/>
</dbReference>